<sequence length="124" mass="12174">MESSTPIAGPSSTSTVTEHVAGKRPAADPAPLSSCKKLRKGAGSPLGASPPFGGSLATTFSSMPSPSATVAIMVGGVLSVSPTTPRLAAVTSKSMVVTTVTAAPRDGRATSSSLPPPATVGRQE</sequence>
<protein>
    <submittedName>
        <fullName evidence="2">Uncharacterized protein</fullName>
    </submittedName>
</protein>
<proteinExistence type="predicted"/>
<dbReference type="Proteomes" id="UP000479710">
    <property type="component" value="Unassembled WGS sequence"/>
</dbReference>
<dbReference type="AlphaFoldDB" id="A0A6G1F0A4"/>
<evidence type="ECO:0000313" key="3">
    <source>
        <dbReference type="Proteomes" id="UP000479710"/>
    </source>
</evidence>
<evidence type="ECO:0000256" key="1">
    <source>
        <dbReference type="SAM" id="MobiDB-lite"/>
    </source>
</evidence>
<feature type="compositionally biased region" description="Polar residues" evidence="1">
    <location>
        <begin position="1"/>
        <end position="17"/>
    </location>
</feature>
<organism evidence="2 3">
    <name type="scientific">Oryza meyeriana var. granulata</name>
    <dbReference type="NCBI Taxonomy" id="110450"/>
    <lineage>
        <taxon>Eukaryota</taxon>
        <taxon>Viridiplantae</taxon>
        <taxon>Streptophyta</taxon>
        <taxon>Embryophyta</taxon>
        <taxon>Tracheophyta</taxon>
        <taxon>Spermatophyta</taxon>
        <taxon>Magnoliopsida</taxon>
        <taxon>Liliopsida</taxon>
        <taxon>Poales</taxon>
        <taxon>Poaceae</taxon>
        <taxon>BOP clade</taxon>
        <taxon>Oryzoideae</taxon>
        <taxon>Oryzeae</taxon>
        <taxon>Oryzinae</taxon>
        <taxon>Oryza</taxon>
        <taxon>Oryza meyeriana</taxon>
    </lineage>
</organism>
<keyword evidence="3" id="KW-1185">Reference proteome</keyword>
<name>A0A6G1F0A4_9ORYZ</name>
<comment type="caution">
    <text evidence="2">The sequence shown here is derived from an EMBL/GenBank/DDBJ whole genome shotgun (WGS) entry which is preliminary data.</text>
</comment>
<feature type="region of interest" description="Disordered" evidence="1">
    <location>
        <begin position="1"/>
        <end position="57"/>
    </location>
</feature>
<gene>
    <name evidence="2" type="ORF">E2562_031969</name>
</gene>
<evidence type="ECO:0000313" key="2">
    <source>
        <dbReference type="EMBL" id="KAF0930301.1"/>
    </source>
</evidence>
<dbReference type="EMBL" id="SPHZ02000002">
    <property type="protein sequence ID" value="KAF0930301.1"/>
    <property type="molecule type" value="Genomic_DNA"/>
</dbReference>
<feature type="region of interest" description="Disordered" evidence="1">
    <location>
        <begin position="102"/>
        <end position="124"/>
    </location>
</feature>
<reference evidence="2 3" key="1">
    <citation type="submission" date="2019-11" db="EMBL/GenBank/DDBJ databases">
        <title>Whole genome sequence of Oryza granulata.</title>
        <authorList>
            <person name="Li W."/>
        </authorList>
    </citation>
    <scope>NUCLEOTIDE SEQUENCE [LARGE SCALE GENOMIC DNA]</scope>
    <source>
        <strain evidence="3">cv. Menghai</strain>
        <tissue evidence="2">Leaf</tissue>
    </source>
</reference>
<accession>A0A6G1F0A4</accession>